<dbReference type="Proteomes" id="UP000825483">
    <property type="component" value="Unassembled WGS sequence"/>
</dbReference>
<dbReference type="GeneID" id="72467799"/>
<accession>A0A9R1CCH3</accession>
<gene>
    <name evidence="2" type="ORF">PRLR5076_30880</name>
</gene>
<evidence type="ECO:0008006" key="4">
    <source>
        <dbReference type="Google" id="ProtNLM"/>
    </source>
</evidence>
<protein>
    <recommendedName>
        <fullName evidence="4">DUF3467 domain-containing protein</fullName>
    </recommendedName>
</protein>
<name>A0A9R1CCH3_9BACT</name>
<proteinExistence type="predicted"/>
<dbReference type="Pfam" id="PF11950">
    <property type="entry name" value="DUF3467"/>
    <property type="match status" value="1"/>
</dbReference>
<sequence length="108" mass="11941">MAKDNNQEQQQMQISLSPEVAKGVYSNFQIVSHAPTEFVIDFANMLPGQPQAQVNSRIIMTPQVAKRLLGALNENIQRYEKEFGRITEPGGNMPPRTIAPFGTPKGDA</sequence>
<dbReference type="InterPro" id="IPR021857">
    <property type="entry name" value="DUF3467"/>
</dbReference>
<dbReference type="EMBL" id="BPUB01000003">
    <property type="protein sequence ID" value="GJG60237.1"/>
    <property type="molecule type" value="Genomic_DNA"/>
</dbReference>
<dbReference type="AlphaFoldDB" id="A0A9R1CCH3"/>
<comment type="caution">
    <text evidence="2">The sequence shown here is derived from an EMBL/GenBank/DDBJ whole genome shotgun (WGS) entry which is preliminary data.</text>
</comment>
<feature type="region of interest" description="Disordered" evidence="1">
    <location>
        <begin position="85"/>
        <end position="108"/>
    </location>
</feature>
<dbReference type="RefSeq" id="WP_223929383.1">
    <property type="nucleotide sequence ID" value="NZ_BPTU01000001.1"/>
</dbReference>
<evidence type="ECO:0000313" key="2">
    <source>
        <dbReference type="EMBL" id="GJG60237.1"/>
    </source>
</evidence>
<organism evidence="2 3">
    <name type="scientific">Prevotella lacticifex</name>
    <dbReference type="NCBI Taxonomy" id="2854755"/>
    <lineage>
        <taxon>Bacteria</taxon>
        <taxon>Pseudomonadati</taxon>
        <taxon>Bacteroidota</taxon>
        <taxon>Bacteroidia</taxon>
        <taxon>Bacteroidales</taxon>
        <taxon>Prevotellaceae</taxon>
        <taxon>Prevotella</taxon>
    </lineage>
</organism>
<reference evidence="2" key="1">
    <citation type="journal article" date="2022" name="Int. J. Syst. Evol. Microbiol.">
        <title>Prevotella lacticifex sp. nov., isolated from the rumen of cows.</title>
        <authorList>
            <person name="Shinkai T."/>
            <person name="Ikeyama N."/>
            <person name="Kumagai M."/>
            <person name="Ohmori H."/>
            <person name="Sakamoto M."/>
            <person name="Ohkuma M."/>
            <person name="Mitsumori M."/>
        </authorList>
    </citation>
    <scope>NUCLEOTIDE SEQUENCE</scope>
    <source>
        <strain evidence="2">R5076</strain>
    </source>
</reference>
<keyword evidence="3" id="KW-1185">Reference proteome</keyword>
<evidence type="ECO:0000256" key="1">
    <source>
        <dbReference type="SAM" id="MobiDB-lite"/>
    </source>
</evidence>
<evidence type="ECO:0000313" key="3">
    <source>
        <dbReference type="Proteomes" id="UP000825483"/>
    </source>
</evidence>